<name>A0A0B4FCL0_METAF</name>
<dbReference type="EMBL" id="AZNF01000006">
    <property type="protein sequence ID" value="KID65507.1"/>
    <property type="molecule type" value="Genomic_DNA"/>
</dbReference>
<evidence type="ECO:0000313" key="3">
    <source>
        <dbReference type="Proteomes" id="UP000031186"/>
    </source>
</evidence>
<gene>
    <name evidence="2" type="ORF">MAN_05166</name>
</gene>
<feature type="compositionally biased region" description="Polar residues" evidence="1">
    <location>
        <begin position="181"/>
        <end position="211"/>
    </location>
</feature>
<proteinExistence type="predicted"/>
<feature type="non-terminal residue" evidence="2">
    <location>
        <position position="1"/>
    </location>
</feature>
<feature type="region of interest" description="Disordered" evidence="1">
    <location>
        <begin position="179"/>
        <end position="211"/>
    </location>
</feature>
<dbReference type="Proteomes" id="UP000031186">
    <property type="component" value="Unassembled WGS sequence"/>
</dbReference>
<dbReference type="HOGENOM" id="CLU_010107_0_0_1"/>
<reference evidence="2 3" key="1">
    <citation type="journal article" date="2014" name="Proc. Natl. Acad. Sci. U.S.A.">
        <title>Trajectory and genomic determinants of fungal-pathogen speciation and host adaptation.</title>
        <authorList>
            <person name="Hu X."/>
            <person name="Xiao G."/>
            <person name="Zheng P."/>
            <person name="Shang Y."/>
            <person name="Su Y."/>
            <person name="Zhang X."/>
            <person name="Liu X."/>
            <person name="Zhan S."/>
            <person name="St Leger R.J."/>
            <person name="Wang C."/>
        </authorList>
    </citation>
    <scope>NUCLEOTIDE SEQUENCE [LARGE SCALE GENOMIC DNA]</scope>
    <source>
        <strain evidence="2 3">ARSEF 549</strain>
    </source>
</reference>
<sequence>MAFQNEVDDEVEFLLEPFRDIVSKAKDAAENAGDEQPSMRKAAETLCKEGQRALNRLGPLCNKFASQHGVTFTRAIRSNEDIGNYNMELTDLLWSFDDYIAIETFDQEQYTQLQALCRNVAPKIYNILVQKNIELLSKIPDPDSLLHIVPESPPTSPLYPMSPSSYTWQLDGKTNPEPLILTSSSWGGSPASRASHSQPGRLTHSNTAYSSPTTALELAVGNPRRQSFSSGHSSASSSSPSTRGNPGRPTLPIRTPEASRIYPSQHWSLPQRLPSREAYETYPQSSHLSISESVSTQETSPIYALAGRQPPSKAVPPTTADGLPPGNCVIDESSSICQYKGFCSGAKEVLKGNSGVKRKQKPVQRTLSRVVAKCTSCAWELDYEHIENDQSNRGNGTMTRHDVHFRLRFLQKSHVAVKRADDRLYGCIFCVRNGYTLEESDATIFFSADDLLAHLARHARPLPVIPGIAVVYGTRVPPHLLNNHDLHFNVSPKTNPVHAESAEINGRPTGVAMREVRRNEAQRGIVTRNRLEELQVAMGAKLTGIKWPPQYKGRKVFAWHDGNFASVPSDIVMLNAPVGSGLNGAVRTAVSARAKWKFSPKHGKDGWLRFDKGYAITNISCGFSFGMRHREWDADLGNRATSRPLVLVRYDEKRHLGHIPAGVS</sequence>
<dbReference type="OrthoDB" id="5243589at2759"/>
<keyword evidence="3" id="KW-1185">Reference proteome</keyword>
<dbReference type="AlphaFoldDB" id="A0A0B4FCL0"/>
<evidence type="ECO:0000256" key="1">
    <source>
        <dbReference type="SAM" id="MobiDB-lite"/>
    </source>
</evidence>
<dbReference type="VEuPathDB" id="FungiDB:MAN_05166"/>
<feature type="region of interest" description="Disordered" evidence="1">
    <location>
        <begin position="223"/>
        <end position="269"/>
    </location>
</feature>
<protein>
    <submittedName>
        <fullName evidence="2">SH3 domain-containing protein</fullName>
    </submittedName>
</protein>
<comment type="caution">
    <text evidence="2">The sequence shown here is derived from an EMBL/GenBank/DDBJ whole genome shotgun (WGS) entry which is preliminary data.</text>
</comment>
<organism evidence="2 3">
    <name type="scientific">Metarhizium anisopliae (strain ARSEF 549)</name>
    <dbReference type="NCBI Taxonomy" id="3151832"/>
    <lineage>
        <taxon>Eukaryota</taxon>
        <taxon>Fungi</taxon>
        <taxon>Dikarya</taxon>
        <taxon>Ascomycota</taxon>
        <taxon>Pezizomycotina</taxon>
        <taxon>Sordariomycetes</taxon>
        <taxon>Hypocreomycetidae</taxon>
        <taxon>Hypocreales</taxon>
        <taxon>Clavicipitaceae</taxon>
        <taxon>Metarhizium</taxon>
    </lineage>
</organism>
<evidence type="ECO:0000313" key="2">
    <source>
        <dbReference type="EMBL" id="KID65507.1"/>
    </source>
</evidence>
<accession>A0A0B4FCL0</accession>
<feature type="compositionally biased region" description="Low complexity" evidence="1">
    <location>
        <begin position="227"/>
        <end position="241"/>
    </location>
</feature>